<feature type="compositionally biased region" description="Acidic residues" evidence="1">
    <location>
        <begin position="220"/>
        <end position="252"/>
    </location>
</feature>
<evidence type="ECO:0000256" key="1">
    <source>
        <dbReference type="SAM" id="MobiDB-lite"/>
    </source>
</evidence>
<evidence type="ECO:0000313" key="2">
    <source>
        <dbReference type="EMBL" id="KAG4417796.1"/>
    </source>
</evidence>
<protein>
    <submittedName>
        <fullName evidence="2">Uncharacterized protein</fullName>
    </submittedName>
</protein>
<feature type="region of interest" description="Disordered" evidence="1">
    <location>
        <begin position="191"/>
        <end position="252"/>
    </location>
</feature>
<comment type="caution">
    <text evidence="2">The sequence shown here is derived from an EMBL/GenBank/DDBJ whole genome shotgun (WGS) entry which is preliminary data.</text>
</comment>
<accession>A0A8H7TE51</accession>
<proteinExistence type="predicted"/>
<dbReference type="OrthoDB" id="3561037at2759"/>
<name>A0A8H7TE51_9HELO</name>
<gene>
    <name evidence="2" type="ORF">IFR04_009084</name>
</gene>
<reference evidence="2" key="1">
    <citation type="submission" date="2021-02" db="EMBL/GenBank/DDBJ databases">
        <title>Genome sequence Cadophora malorum strain M34.</title>
        <authorList>
            <person name="Stefanovic E."/>
            <person name="Vu D."/>
            <person name="Scully C."/>
            <person name="Dijksterhuis J."/>
            <person name="Roader J."/>
            <person name="Houbraken J."/>
        </authorList>
    </citation>
    <scope>NUCLEOTIDE SEQUENCE</scope>
    <source>
        <strain evidence="2">M34</strain>
    </source>
</reference>
<sequence length="252" mass="28643">MSPSVKTARFTRALKKATKIKIDPVSVALSPVSKENRTTLESAKLILESPSSSESDRALALIYLKEIYDSNEEHRTLYHYLCACYLLAVHSTENLVTRKMYAKKVENEAKKQLKKLSLHMDTAHNELDVSVQIYEGLKDKAVKAMDGIGEEIRKTIAEGKDIGILEMVEKETRHVRKKKRVAWGRVDEYSDDGGDGGWVDGMEDDEEGGAVQEVTRENNRDEDEYEESEEEESEGEEEIEVIEVIEEEENEN</sequence>
<dbReference type="AlphaFoldDB" id="A0A8H7TE51"/>
<organism evidence="2 3">
    <name type="scientific">Cadophora malorum</name>
    <dbReference type="NCBI Taxonomy" id="108018"/>
    <lineage>
        <taxon>Eukaryota</taxon>
        <taxon>Fungi</taxon>
        <taxon>Dikarya</taxon>
        <taxon>Ascomycota</taxon>
        <taxon>Pezizomycotina</taxon>
        <taxon>Leotiomycetes</taxon>
        <taxon>Helotiales</taxon>
        <taxon>Ploettnerulaceae</taxon>
        <taxon>Cadophora</taxon>
    </lineage>
</organism>
<dbReference type="Proteomes" id="UP000664132">
    <property type="component" value="Unassembled WGS sequence"/>
</dbReference>
<evidence type="ECO:0000313" key="3">
    <source>
        <dbReference type="Proteomes" id="UP000664132"/>
    </source>
</evidence>
<dbReference type="EMBL" id="JAFJYH010000145">
    <property type="protein sequence ID" value="KAG4417796.1"/>
    <property type="molecule type" value="Genomic_DNA"/>
</dbReference>
<keyword evidence="3" id="KW-1185">Reference proteome</keyword>